<dbReference type="InterPro" id="IPR023214">
    <property type="entry name" value="HAD_sf"/>
</dbReference>
<comment type="caution">
    <text evidence="1">The sequence shown here is derived from an EMBL/GenBank/DDBJ whole genome shotgun (WGS) entry which is preliminary data.</text>
</comment>
<accession>A0A8I0P110</accession>
<protein>
    <submittedName>
        <fullName evidence="1">NagD protein</fullName>
    </submittedName>
</protein>
<proteinExistence type="predicted"/>
<dbReference type="PANTHER" id="PTHR19288">
    <property type="entry name" value="4-NITROPHENYLPHOSPHATASE-RELATED"/>
    <property type="match status" value="1"/>
</dbReference>
<evidence type="ECO:0000313" key="2">
    <source>
        <dbReference type="Proteomes" id="UP000629287"/>
    </source>
</evidence>
<dbReference type="Pfam" id="PF13242">
    <property type="entry name" value="Hydrolase_like"/>
    <property type="match status" value="1"/>
</dbReference>
<dbReference type="InterPro" id="IPR036412">
    <property type="entry name" value="HAD-like_sf"/>
</dbReference>
<dbReference type="InterPro" id="IPR006357">
    <property type="entry name" value="HAD-SF_hydro_IIA"/>
</dbReference>
<dbReference type="GO" id="GO:0005737">
    <property type="term" value="C:cytoplasm"/>
    <property type="evidence" value="ECO:0007669"/>
    <property type="project" value="TreeGrafter"/>
</dbReference>
<dbReference type="Gene3D" id="3.40.50.1000">
    <property type="entry name" value="HAD superfamily/HAD-like"/>
    <property type="match status" value="2"/>
</dbReference>
<dbReference type="RefSeq" id="WP_046915487.1">
    <property type="nucleotide sequence ID" value="NZ_JADBGF010000001.1"/>
</dbReference>
<keyword evidence="2" id="KW-1185">Reference proteome</keyword>
<dbReference type="GeneID" id="86824879"/>
<reference evidence="1 2" key="1">
    <citation type="submission" date="2020-10" db="EMBL/GenBank/DDBJ databases">
        <title>Sequencing the genomes of 1000 actinobacteria strains.</title>
        <authorList>
            <person name="Klenk H.-P."/>
        </authorList>
    </citation>
    <scope>NUCLEOTIDE SEQUENCE [LARGE SCALE GENOMIC DNA]</scope>
    <source>
        <strain evidence="1 2">DSM 41803</strain>
    </source>
</reference>
<evidence type="ECO:0000313" key="1">
    <source>
        <dbReference type="EMBL" id="MBE1594060.1"/>
    </source>
</evidence>
<gene>
    <name evidence="1" type="ORF">H4687_000189</name>
</gene>
<dbReference type="Proteomes" id="UP000629287">
    <property type="component" value="Unassembled WGS sequence"/>
</dbReference>
<dbReference type="EMBL" id="JADBGF010000001">
    <property type="protein sequence ID" value="MBE1594060.1"/>
    <property type="molecule type" value="Genomic_DNA"/>
</dbReference>
<dbReference type="Pfam" id="PF13344">
    <property type="entry name" value="Hydrolase_6"/>
    <property type="match status" value="1"/>
</dbReference>
<dbReference type="SUPFAM" id="SSF56784">
    <property type="entry name" value="HAD-like"/>
    <property type="match status" value="1"/>
</dbReference>
<name>A0A8I0P110_9ACTN</name>
<organism evidence="1 2">
    <name type="scientific">Streptomyces stelliscabiei</name>
    <dbReference type="NCBI Taxonomy" id="146820"/>
    <lineage>
        <taxon>Bacteria</taxon>
        <taxon>Bacillati</taxon>
        <taxon>Actinomycetota</taxon>
        <taxon>Actinomycetes</taxon>
        <taxon>Kitasatosporales</taxon>
        <taxon>Streptomycetaceae</taxon>
        <taxon>Streptomyces</taxon>
    </lineage>
</organism>
<sequence>MTADPSDEAAACATAETADEIDDLTGPLGAVRGVVFDMDGTLVLGDRRNHRLTPLPGALEVTADLTARGLPWVTFTNGTTRTPSAYAETLRRIGFDLPDDAMLTPATSAVDHFLAMGHRSALVLGGDGLKEPLRQAGIEIVGPQGKPEADAVLVGWYREFTMDDLEAACHAVFAGATLYSSSQSVFFASADGRALGTSRAICAMISSVTGVTEQVVGKPSLTGLRCAARRLGVAPQHLAVVGDDPELEMAMARRAGALGIAVTTGIHAANHFATLPTEQRPHLTVEGVGGLTTLLPALNSHPIENGPVPT</sequence>
<dbReference type="GO" id="GO:0016791">
    <property type="term" value="F:phosphatase activity"/>
    <property type="evidence" value="ECO:0007669"/>
    <property type="project" value="TreeGrafter"/>
</dbReference>
<dbReference type="PANTHER" id="PTHR19288:SF46">
    <property type="entry name" value="HALOACID DEHALOGENASE-LIKE HYDROLASE DOMAIN-CONTAINING PROTEIN 2"/>
    <property type="match status" value="1"/>
</dbReference>
<dbReference type="AlphaFoldDB" id="A0A8I0P110"/>